<dbReference type="AlphaFoldDB" id="D9PMF7"/>
<feature type="non-terminal residue" evidence="1">
    <location>
        <position position="71"/>
    </location>
</feature>
<dbReference type="EMBL" id="ADZX01000827">
    <property type="protein sequence ID" value="EFK95257.1"/>
    <property type="molecule type" value="Genomic_DNA"/>
</dbReference>
<gene>
    <name evidence="1" type="ORF">LDC_2735</name>
</gene>
<reference evidence="1" key="1">
    <citation type="submission" date="2010-07" db="EMBL/GenBank/DDBJ databases">
        <authorList>
            <consortium name="CONSOLIDER consortium CSD2007-00005"/>
            <person name="Guazzaroni M.-E."/>
            <person name="Richter M."/>
            <person name="Garcia-Salamanca A."/>
            <person name="Yarza P."/>
            <person name="Ferrer M."/>
        </authorList>
    </citation>
    <scope>NUCLEOTIDE SEQUENCE</scope>
</reference>
<name>D9PMF7_9ZZZZ</name>
<protein>
    <submittedName>
        <fullName evidence="1">RNA polymerase, sigma-24 subunit, ECF subfamily</fullName>
    </submittedName>
</protein>
<proteinExistence type="predicted"/>
<accession>D9PMF7</accession>
<reference evidence="1" key="2">
    <citation type="journal article" date="2011" name="Microb. Ecol.">
        <title>Taxonomic and Functional Metagenomic Profiling of the Microbial Community in the Anoxic Sediment of a Sub-saline Shallow Lake (Laguna de Carrizo, Central Spain).</title>
        <authorList>
            <person name="Ferrer M."/>
            <person name="Guazzaroni M.E."/>
            <person name="Richter M."/>
            <person name="Garcia-Salamanca A."/>
            <person name="Yarza P."/>
            <person name="Suarez-Suarez A."/>
            <person name="Solano J."/>
            <person name="Alcaide M."/>
            <person name="van Dillewijn P."/>
            <person name="Molina-Henares M.A."/>
            <person name="Lopez-Cortes N."/>
            <person name="Al-Ramahi Y."/>
            <person name="Guerrero C."/>
            <person name="Acosta A."/>
            <person name="de Eugenio L.I."/>
            <person name="Martinez V."/>
            <person name="Marques S."/>
            <person name="Rojo F."/>
            <person name="Santero E."/>
            <person name="Genilloud O."/>
            <person name="Perez-Perez J."/>
            <person name="Rossello-Mora R."/>
            <person name="Ramos J.L."/>
        </authorList>
    </citation>
    <scope>NUCLEOTIDE SEQUENCE</scope>
</reference>
<organism evidence="1">
    <name type="scientific">sediment metagenome</name>
    <dbReference type="NCBI Taxonomy" id="749907"/>
    <lineage>
        <taxon>unclassified sequences</taxon>
        <taxon>metagenomes</taxon>
        <taxon>ecological metagenomes</taxon>
    </lineage>
</organism>
<sequence length="71" mass="7961">MTLLETVLNIVKKEYESRGKLDIFDALHESIAGNSGGASSYAELAGRLKTTEGNLKIMVYRLRRQFGETLR</sequence>
<evidence type="ECO:0000313" key="1">
    <source>
        <dbReference type="EMBL" id="EFK95257.1"/>
    </source>
</evidence>
<comment type="caution">
    <text evidence="1">The sequence shown here is derived from an EMBL/GenBank/DDBJ whole genome shotgun (WGS) entry which is preliminary data.</text>
</comment>